<proteinExistence type="predicted"/>
<comment type="caution">
    <text evidence="1">The sequence shown here is derived from an EMBL/GenBank/DDBJ whole genome shotgun (WGS) entry which is preliminary data.</text>
</comment>
<dbReference type="Proteomes" id="UP000830395">
    <property type="component" value="Chromosome 13"/>
</dbReference>
<organism evidence="1 2">
    <name type="scientific">Pangasius djambal</name>
    <dbReference type="NCBI Taxonomy" id="1691987"/>
    <lineage>
        <taxon>Eukaryota</taxon>
        <taxon>Metazoa</taxon>
        <taxon>Chordata</taxon>
        <taxon>Craniata</taxon>
        <taxon>Vertebrata</taxon>
        <taxon>Euteleostomi</taxon>
        <taxon>Actinopterygii</taxon>
        <taxon>Neopterygii</taxon>
        <taxon>Teleostei</taxon>
        <taxon>Ostariophysi</taxon>
        <taxon>Siluriformes</taxon>
        <taxon>Pangasiidae</taxon>
        <taxon>Pangasius</taxon>
    </lineage>
</organism>
<reference evidence="1" key="1">
    <citation type="submission" date="2020-02" db="EMBL/GenBank/DDBJ databases">
        <title>Genome sequencing of the panga catfish, Pangasius djambal.</title>
        <authorList>
            <person name="Wen M."/>
            <person name="Zahm M."/>
            <person name="Roques C."/>
            <person name="Cabau C."/>
            <person name="Klopp C."/>
            <person name="Donnadieu C."/>
            <person name="Jouanno E."/>
            <person name="Avarre J.-C."/>
            <person name="Campet M."/>
            <person name="Ha T."/>
            <person name="Dugue R."/>
            <person name="Lampietro C."/>
            <person name="Louis A."/>
            <person name="Herpin A."/>
            <person name="Echchiki A."/>
            <person name="Berthelot C."/>
            <person name="Parey E."/>
            <person name="Roest-Crollius H."/>
            <person name="Braasch I."/>
            <person name="Postlethwait J.H."/>
            <person name="Bobe J."/>
            <person name="Montfort J."/>
            <person name="Bouchez O."/>
            <person name="Begum T."/>
            <person name="Schartl M."/>
            <person name="Gustiano R."/>
            <person name="Guiguen Y."/>
        </authorList>
    </citation>
    <scope>NUCLEOTIDE SEQUENCE</scope>
    <source>
        <strain evidence="1">Pdj_M5554</strain>
    </source>
</reference>
<gene>
    <name evidence="1" type="ORF">PDJAM_G00047420</name>
</gene>
<keyword evidence="2" id="KW-1185">Reference proteome</keyword>
<dbReference type="EMBL" id="CM040987">
    <property type="protein sequence ID" value="MCJ8739459.1"/>
    <property type="molecule type" value="Genomic_DNA"/>
</dbReference>
<protein>
    <submittedName>
        <fullName evidence="1">Uncharacterized protein</fullName>
    </submittedName>
</protein>
<name>A0ACC5YUR5_9TELE</name>
<accession>A0ACC5YUR5</accession>
<evidence type="ECO:0000313" key="2">
    <source>
        <dbReference type="Proteomes" id="UP000830395"/>
    </source>
</evidence>
<sequence length="462" mass="51106">MGKFDERALLLLAVCVLAAHTPAEAWYKQAAGPTYYSVGRASGLLAGIRRSAIRREEADTGDSGEATENHAVLLTNSRNFALKSMFVYFVLSEACLRPRTKLSIKRARADSVLGCVFLPARAILRAGIHTVFALSVWERSTQSRLSREPAARIASVCRCARFTPGRLSLRRESSLACLAVPAPLLPRQSGGCTRGARRWIWRREWRRASPFLLPHPPDPLSALWVRKPVSSPRGVGLALRLSSSEEVDVEGADPDLPQSPQYEELLEVVSRAVAKHSIDWPTETRVIPQGSKLDERFLRSRLPPPRQSLPFFPDLHTEVSRSWRRPFSARLFSPASSHYANVAGLNLTGYRAMPRVEQTLASYLSPGAASSLKAPALPTKPLRTTSALVGKVYMAAGQAGACLHTMAVLQAYQADLLKELDEGEMPSEHLVELRRATDLSLRATKETAGLWQSWWRRRDTTG</sequence>
<evidence type="ECO:0000313" key="1">
    <source>
        <dbReference type="EMBL" id="MCJ8739459.1"/>
    </source>
</evidence>